<reference evidence="2 3" key="1">
    <citation type="journal article" date="2019" name="Genome Biol. Evol.">
        <title>Insights into the evolution of the New World diploid cottons (Gossypium, subgenus Houzingenia) based on genome sequencing.</title>
        <authorList>
            <person name="Grover C.E."/>
            <person name="Arick M.A. 2nd"/>
            <person name="Thrash A."/>
            <person name="Conover J.L."/>
            <person name="Sanders W.S."/>
            <person name="Peterson D.G."/>
            <person name="Frelichowski J.E."/>
            <person name="Scheffler J.A."/>
            <person name="Scheffler B.E."/>
            <person name="Wendel J.F."/>
        </authorList>
    </citation>
    <scope>NUCLEOTIDE SEQUENCE [LARGE SCALE GENOMIC DNA]</scope>
    <source>
        <strain evidence="2">6</strain>
        <tissue evidence="2">Leaf</tissue>
    </source>
</reference>
<dbReference type="EMBL" id="JABFAE010000004">
    <property type="protein sequence ID" value="MBA0827054.1"/>
    <property type="molecule type" value="Genomic_DNA"/>
</dbReference>
<dbReference type="Proteomes" id="UP000593575">
    <property type="component" value="Unassembled WGS sequence"/>
</dbReference>
<evidence type="ECO:0000313" key="3">
    <source>
        <dbReference type="Proteomes" id="UP000593575"/>
    </source>
</evidence>
<sequence>QIFQWLFKVSREQGAQNTTIKDQEDKSKDIIPYKKKRRSKSKKFKPIIFLCNKDIAKACFYSTIYLRRVHSSHTTRPHQPPHNNSKSITKMKKDGLDVGHKSDSSKVIPLSEVAVLPSSMTNKINGDHHQCSNNKEKKDGGGNKPKTMSRMKELLRWAAPGKAERGGKLNQKVSKLRDGGGASKTTVSNSDGRRLSASESPKISFRWDHGSISRISMAASSMRNDEAEACNMISLNSTVIDGLNRCSSRRGNWITTDSECKNYINARMHIREGSLFLDKFAKCYLLGAEGPLNVSILNF</sequence>
<feature type="compositionally biased region" description="Basic and acidic residues" evidence="1">
    <location>
        <begin position="125"/>
        <end position="141"/>
    </location>
</feature>
<dbReference type="PANTHER" id="PTHR36038:SF3">
    <property type="entry name" value="OVATE FAMILY PROTEIN"/>
    <property type="match status" value="1"/>
</dbReference>
<evidence type="ECO:0000313" key="2">
    <source>
        <dbReference type="EMBL" id="MBA0827054.1"/>
    </source>
</evidence>
<evidence type="ECO:0000256" key="1">
    <source>
        <dbReference type="SAM" id="MobiDB-lite"/>
    </source>
</evidence>
<feature type="region of interest" description="Disordered" evidence="1">
    <location>
        <begin position="123"/>
        <end position="199"/>
    </location>
</feature>
<protein>
    <submittedName>
        <fullName evidence="2">Uncharacterized protein</fullName>
    </submittedName>
</protein>
<gene>
    <name evidence="2" type="ORF">Goarm_011858</name>
</gene>
<comment type="caution">
    <text evidence="2">The sequence shown here is derived from an EMBL/GenBank/DDBJ whole genome shotgun (WGS) entry which is preliminary data.</text>
</comment>
<keyword evidence="3" id="KW-1185">Reference proteome</keyword>
<name>A0A7J9IZQ6_9ROSI</name>
<proteinExistence type="predicted"/>
<dbReference type="AlphaFoldDB" id="A0A7J9IZQ6"/>
<dbReference type="PANTHER" id="PTHR36038">
    <property type="entry name" value="OS06G0102750 PROTEIN"/>
    <property type="match status" value="1"/>
</dbReference>
<organism evidence="2 3">
    <name type="scientific">Gossypium armourianum</name>
    <dbReference type="NCBI Taxonomy" id="34283"/>
    <lineage>
        <taxon>Eukaryota</taxon>
        <taxon>Viridiplantae</taxon>
        <taxon>Streptophyta</taxon>
        <taxon>Embryophyta</taxon>
        <taxon>Tracheophyta</taxon>
        <taxon>Spermatophyta</taxon>
        <taxon>Magnoliopsida</taxon>
        <taxon>eudicotyledons</taxon>
        <taxon>Gunneridae</taxon>
        <taxon>Pentapetalae</taxon>
        <taxon>rosids</taxon>
        <taxon>malvids</taxon>
        <taxon>Malvales</taxon>
        <taxon>Malvaceae</taxon>
        <taxon>Malvoideae</taxon>
        <taxon>Gossypium</taxon>
    </lineage>
</organism>
<accession>A0A7J9IZQ6</accession>
<feature type="region of interest" description="Disordered" evidence="1">
    <location>
        <begin position="71"/>
        <end position="90"/>
    </location>
</feature>
<feature type="non-terminal residue" evidence="2">
    <location>
        <position position="1"/>
    </location>
</feature>